<dbReference type="InterPro" id="IPR006121">
    <property type="entry name" value="HMA_dom"/>
</dbReference>
<organism evidence="2">
    <name type="scientific">marine sediment metagenome</name>
    <dbReference type="NCBI Taxonomy" id="412755"/>
    <lineage>
        <taxon>unclassified sequences</taxon>
        <taxon>metagenomes</taxon>
        <taxon>ecological metagenomes</taxon>
    </lineage>
</organism>
<dbReference type="SUPFAM" id="SSF55008">
    <property type="entry name" value="HMA, heavy metal-associated domain"/>
    <property type="match status" value="1"/>
</dbReference>
<gene>
    <name evidence="2" type="ORF">LCGC14_1957430</name>
</gene>
<dbReference type="EMBL" id="LAZR01021483">
    <property type="protein sequence ID" value="KKL85167.1"/>
    <property type="molecule type" value="Genomic_DNA"/>
</dbReference>
<dbReference type="PROSITE" id="PS50846">
    <property type="entry name" value="HMA_2"/>
    <property type="match status" value="1"/>
</dbReference>
<name>A0A0F9ICP4_9ZZZZ</name>
<proteinExistence type="predicted"/>
<evidence type="ECO:0000313" key="2">
    <source>
        <dbReference type="EMBL" id="KKL85167.1"/>
    </source>
</evidence>
<dbReference type="Gene3D" id="3.30.70.100">
    <property type="match status" value="1"/>
</dbReference>
<protein>
    <recommendedName>
        <fullName evidence="1">HMA domain-containing protein</fullName>
    </recommendedName>
</protein>
<evidence type="ECO:0000259" key="1">
    <source>
        <dbReference type="PROSITE" id="PS50846"/>
    </source>
</evidence>
<feature type="domain" description="HMA" evidence="1">
    <location>
        <begin position="8"/>
        <end position="78"/>
    </location>
</feature>
<sequence>MKTKNNLHEIDLEVSGMTCDSCALYVTKALRGVEGVIEVNVPGWKSGRAKLIAETDTCGEALIEAVKGRLQRYGFVSKSYVSGVEHVRM</sequence>
<dbReference type="CDD" id="cd00371">
    <property type="entry name" value="HMA"/>
    <property type="match status" value="1"/>
</dbReference>
<dbReference type="AlphaFoldDB" id="A0A0F9ICP4"/>
<reference evidence="2" key="1">
    <citation type="journal article" date="2015" name="Nature">
        <title>Complex archaea that bridge the gap between prokaryotes and eukaryotes.</title>
        <authorList>
            <person name="Spang A."/>
            <person name="Saw J.H."/>
            <person name="Jorgensen S.L."/>
            <person name="Zaremba-Niedzwiedzka K."/>
            <person name="Martijn J."/>
            <person name="Lind A.E."/>
            <person name="van Eijk R."/>
            <person name="Schleper C."/>
            <person name="Guy L."/>
            <person name="Ettema T.J."/>
        </authorList>
    </citation>
    <scope>NUCLEOTIDE SEQUENCE</scope>
</reference>
<dbReference type="Pfam" id="PF00403">
    <property type="entry name" value="HMA"/>
    <property type="match status" value="1"/>
</dbReference>
<dbReference type="InterPro" id="IPR036163">
    <property type="entry name" value="HMA_dom_sf"/>
</dbReference>
<accession>A0A0F9ICP4</accession>
<comment type="caution">
    <text evidence="2">The sequence shown here is derived from an EMBL/GenBank/DDBJ whole genome shotgun (WGS) entry which is preliminary data.</text>
</comment>
<dbReference type="GO" id="GO:0046872">
    <property type="term" value="F:metal ion binding"/>
    <property type="evidence" value="ECO:0007669"/>
    <property type="project" value="InterPro"/>
</dbReference>